<dbReference type="SUPFAM" id="SSF52016">
    <property type="entry name" value="LeuD/IlvD-like"/>
    <property type="match status" value="1"/>
</dbReference>
<keyword evidence="4" id="KW-1185">Reference proteome</keyword>
<dbReference type="InterPro" id="IPR050075">
    <property type="entry name" value="LeuD"/>
</dbReference>
<dbReference type="InterPro" id="IPR015928">
    <property type="entry name" value="Aconitase/3IPM_dehydase_swvl"/>
</dbReference>
<name>A0ABR4KBJ9_9EURO</name>
<dbReference type="PANTHER" id="PTHR43345:SF2">
    <property type="entry name" value="3-ISOPROPYLMALATE DEHYDRATASE SMALL SUBUNIT 1"/>
    <property type="match status" value="1"/>
</dbReference>
<dbReference type="GeneID" id="98155367"/>
<dbReference type="InterPro" id="IPR000573">
    <property type="entry name" value="AconitaseA/IPMdHydase_ssu_swvl"/>
</dbReference>
<evidence type="ECO:0000256" key="1">
    <source>
        <dbReference type="ARBA" id="ARBA00023239"/>
    </source>
</evidence>
<dbReference type="Proteomes" id="UP001610444">
    <property type="component" value="Unassembled WGS sequence"/>
</dbReference>
<dbReference type="PANTHER" id="PTHR43345">
    <property type="entry name" value="3-ISOPROPYLMALATE DEHYDRATASE SMALL SUBUNIT 2-RELATED-RELATED"/>
    <property type="match status" value="1"/>
</dbReference>
<organism evidence="3 4">
    <name type="scientific">Aspergillus pseudodeflectus</name>
    <dbReference type="NCBI Taxonomy" id="176178"/>
    <lineage>
        <taxon>Eukaryota</taxon>
        <taxon>Fungi</taxon>
        <taxon>Dikarya</taxon>
        <taxon>Ascomycota</taxon>
        <taxon>Pezizomycotina</taxon>
        <taxon>Eurotiomycetes</taxon>
        <taxon>Eurotiomycetidae</taxon>
        <taxon>Eurotiales</taxon>
        <taxon>Aspergillaceae</taxon>
        <taxon>Aspergillus</taxon>
        <taxon>Aspergillus subgen. Nidulantes</taxon>
    </lineage>
</organism>
<protein>
    <recommendedName>
        <fullName evidence="2">Aconitase A/isopropylmalate dehydratase small subunit swivel domain-containing protein</fullName>
    </recommendedName>
</protein>
<reference evidence="3 4" key="1">
    <citation type="submission" date="2024-07" db="EMBL/GenBank/DDBJ databases">
        <title>Section-level genome sequencing and comparative genomics of Aspergillus sections Usti and Cavernicolus.</title>
        <authorList>
            <consortium name="Lawrence Berkeley National Laboratory"/>
            <person name="Nybo J.L."/>
            <person name="Vesth T.C."/>
            <person name="Theobald S."/>
            <person name="Frisvad J.C."/>
            <person name="Larsen T.O."/>
            <person name="Kjaerboelling I."/>
            <person name="Rothschild-Mancinelli K."/>
            <person name="Lyhne E.K."/>
            <person name="Kogle M.E."/>
            <person name="Barry K."/>
            <person name="Clum A."/>
            <person name="Na H."/>
            <person name="Ledsgaard L."/>
            <person name="Lin J."/>
            <person name="Lipzen A."/>
            <person name="Kuo A."/>
            <person name="Riley R."/>
            <person name="Mondo S."/>
            <person name="LaButti K."/>
            <person name="Haridas S."/>
            <person name="Pangalinan J."/>
            <person name="Salamov A.A."/>
            <person name="Simmons B.A."/>
            <person name="Magnuson J.K."/>
            <person name="Chen J."/>
            <person name="Drula E."/>
            <person name="Henrissat B."/>
            <person name="Wiebenga A."/>
            <person name="Lubbers R.J."/>
            <person name="Gomes A.C."/>
            <person name="Macurrencykelacurrency M.R."/>
            <person name="Stajich J."/>
            <person name="Grigoriev I.V."/>
            <person name="Mortensen U.H."/>
            <person name="De vries R.P."/>
            <person name="Baker S.E."/>
            <person name="Andersen M.R."/>
        </authorList>
    </citation>
    <scope>NUCLEOTIDE SEQUENCE [LARGE SCALE GENOMIC DNA]</scope>
    <source>
        <strain evidence="3 4">CBS 756.74</strain>
    </source>
</reference>
<dbReference type="Gene3D" id="3.20.19.10">
    <property type="entry name" value="Aconitase, domain 4"/>
    <property type="match status" value="1"/>
</dbReference>
<comment type="caution">
    <text evidence="3">The sequence shown here is derived from an EMBL/GenBank/DDBJ whole genome shotgun (WGS) entry which is preliminary data.</text>
</comment>
<dbReference type="EMBL" id="JBFXLR010000022">
    <property type="protein sequence ID" value="KAL2849663.1"/>
    <property type="molecule type" value="Genomic_DNA"/>
</dbReference>
<evidence type="ECO:0000259" key="2">
    <source>
        <dbReference type="Pfam" id="PF00694"/>
    </source>
</evidence>
<gene>
    <name evidence="3" type="ORF">BJX68DRAFT_237476</name>
</gene>
<dbReference type="Pfam" id="PF00694">
    <property type="entry name" value="Aconitase_C"/>
    <property type="match status" value="1"/>
</dbReference>
<evidence type="ECO:0000313" key="3">
    <source>
        <dbReference type="EMBL" id="KAL2849663.1"/>
    </source>
</evidence>
<feature type="domain" description="Aconitase A/isopropylmalate dehydratase small subunit swivel" evidence="2">
    <location>
        <begin position="38"/>
        <end position="102"/>
    </location>
</feature>
<sequence length="106" mass="11907">MEERFLRLSDKSDIPARLTPEYLWYLSTSKRDGWRSSEHVPEWLQSVQQWKVVVAGKGFGHGSSQELAAMALSEFGEKCVIAESFSWSMERNMPLIGLLGITGADG</sequence>
<keyword evidence="1" id="KW-0456">Lyase</keyword>
<proteinExistence type="predicted"/>
<accession>A0ABR4KBJ9</accession>
<evidence type="ECO:0000313" key="4">
    <source>
        <dbReference type="Proteomes" id="UP001610444"/>
    </source>
</evidence>
<dbReference type="RefSeq" id="XP_070898888.1">
    <property type="nucleotide sequence ID" value="XM_071040203.1"/>
</dbReference>